<dbReference type="SUPFAM" id="SSF49493">
    <property type="entry name" value="HSP40/DnaJ peptide-binding domain"/>
    <property type="match status" value="2"/>
</dbReference>
<dbReference type="Gene3D" id="2.60.260.20">
    <property type="entry name" value="Urease metallochaperone UreE, N-terminal domain"/>
    <property type="match status" value="2"/>
</dbReference>
<dbReference type="SUPFAM" id="SSF46565">
    <property type="entry name" value="Chaperone J-domain"/>
    <property type="match status" value="1"/>
</dbReference>
<feature type="compositionally biased region" description="Gly residues" evidence="1">
    <location>
        <begin position="84"/>
        <end position="93"/>
    </location>
</feature>
<dbReference type="GO" id="GO:0005737">
    <property type="term" value="C:cytoplasm"/>
    <property type="evidence" value="ECO:0007669"/>
    <property type="project" value="TreeGrafter"/>
</dbReference>
<accession>A0A1Y5SA79</accession>
<dbReference type="Proteomes" id="UP000193200">
    <property type="component" value="Unassembled WGS sequence"/>
</dbReference>
<dbReference type="Pfam" id="PF00226">
    <property type="entry name" value="DnaJ"/>
    <property type="match status" value="1"/>
</dbReference>
<evidence type="ECO:0000313" key="3">
    <source>
        <dbReference type="EMBL" id="SLN36123.1"/>
    </source>
</evidence>
<dbReference type="RefSeq" id="WP_085882661.1">
    <property type="nucleotide sequence ID" value="NZ_FWFR01000001.1"/>
</dbReference>
<feature type="domain" description="J" evidence="2">
    <location>
        <begin position="3"/>
        <end position="68"/>
    </location>
</feature>
<dbReference type="Gene3D" id="1.10.287.110">
    <property type="entry name" value="DnaJ domain"/>
    <property type="match status" value="1"/>
</dbReference>
<dbReference type="PROSITE" id="PS50076">
    <property type="entry name" value="DNAJ_2"/>
    <property type="match status" value="1"/>
</dbReference>
<evidence type="ECO:0000256" key="1">
    <source>
        <dbReference type="SAM" id="MobiDB-lite"/>
    </source>
</evidence>
<organism evidence="3 4">
    <name type="scientific">Oceanibacterium hippocampi</name>
    <dbReference type="NCBI Taxonomy" id="745714"/>
    <lineage>
        <taxon>Bacteria</taxon>
        <taxon>Pseudomonadati</taxon>
        <taxon>Pseudomonadota</taxon>
        <taxon>Alphaproteobacteria</taxon>
        <taxon>Sneathiellales</taxon>
        <taxon>Sneathiellaceae</taxon>
        <taxon>Oceanibacterium</taxon>
    </lineage>
</organism>
<dbReference type="FunCoup" id="A0A1Y5SA79">
    <property type="interactions" value="136"/>
</dbReference>
<keyword evidence="3" id="KW-0238">DNA-binding</keyword>
<gene>
    <name evidence="3" type="primary">cbpA_1</name>
    <name evidence="3" type="ORF">OCH7691_01448</name>
</gene>
<evidence type="ECO:0000313" key="4">
    <source>
        <dbReference type="Proteomes" id="UP000193200"/>
    </source>
</evidence>
<dbReference type="FunFam" id="2.60.260.20:FF:000013">
    <property type="entry name" value="DnaJ subfamily B member 11"/>
    <property type="match status" value="1"/>
</dbReference>
<dbReference type="SMART" id="SM00271">
    <property type="entry name" value="DnaJ"/>
    <property type="match status" value="1"/>
</dbReference>
<dbReference type="OrthoDB" id="9779889at2"/>
<protein>
    <submittedName>
        <fullName evidence="3">Curved DNA-binding protein</fullName>
    </submittedName>
</protein>
<evidence type="ECO:0000259" key="2">
    <source>
        <dbReference type="PROSITE" id="PS50076"/>
    </source>
</evidence>
<name>A0A1Y5SA79_9PROT</name>
<dbReference type="InterPro" id="IPR001623">
    <property type="entry name" value="DnaJ_domain"/>
</dbReference>
<dbReference type="CDD" id="cd10747">
    <property type="entry name" value="DnaJ_C"/>
    <property type="match status" value="1"/>
</dbReference>
<dbReference type="InterPro" id="IPR008971">
    <property type="entry name" value="HSP40/DnaJ_pept-bd"/>
</dbReference>
<dbReference type="GO" id="GO:0003677">
    <property type="term" value="F:DNA binding"/>
    <property type="evidence" value="ECO:0007669"/>
    <property type="project" value="UniProtKB-KW"/>
</dbReference>
<dbReference type="Pfam" id="PF01556">
    <property type="entry name" value="DnaJ_C"/>
    <property type="match status" value="1"/>
</dbReference>
<dbReference type="PANTHER" id="PTHR43096:SF10">
    <property type="entry name" value="CHAPERONE PROTEIN DNAJ A6, CHLOROPLASTIC"/>
    <property type="match status" value="1"/>
</dbReference>
<dbReference type="InterPro" id="IPR036869">
    <property type="entry name" value="J_dom_sf"/>
</dbReference>
<dbReference type="CDD" id="cd06257">
    <property type="entry name" value="DnaJ"/>
    <property type="match status" value="1"/>
</dbReference>
<dbReference type="EMBL" id="FWFR01000001">
    <property type="protein sequence ID" value="SLN36123.1"/>
    <property type="molecule type" value="Genomic_DNA"/>
</dbReference>
<dbReference type="GO" id="GO:0051082">
    <property type="term" value="F:unfolded protein binding"/>
    <property type="evidence" value="ECO:0007669"/>
    <property type="project" value="InterPro"/>
</dbReference>
<feature type="region of interest" description="Disordered" evidence="1">
    <location>
        <begin position="66"/>
        <end position="97"/>
    </location>
</feature>
<dbReference type="InParanoid" id="A0A1Y5SA79"/>
<dbReference type="GO" id="GO:0042026">
    <property type="term" value="P:protein refolding"/>
    <property type="evidence" value="ECO:0007669"/>
    <property type="project" value="TreeGrafter"/>
</dbReference>
<proteinExistence type="predicted"/>
<dbReference type="PANTHER" id="PTHR43096">
    <property type="entry name" value="DNAJ HOMOLOG 1, MITOCHONDRIAL-RELATED"/>
    <property type="match status" value="1"/>
</dbReference>
<dbReference type="PRINTS" id="PR00625">
    <property type="entry name" value="JDOMAIN"/>
</dbReference>
<dbReference type="AlphaFoldDB" id="A0A1Y5SA79"/>
<reference evidence="3 4" key="1">
    <citation type="submission" date="2017-03" db="EMBL/GenBank/DDBJ databases">
        <authorList>
            <person name="Afonso C.L."/>
            <person name="Miller P.J."/>
            <person name="Scott M.A."/>
            <person name="Spackman E."/>
            <person name="Goraichik I."/>
            <person name="Dimitrov K.M."/>
            <person name="Suarez D.L."/>
            <person name="Swayne D.E."/>
        </authorList>
    </citation>
    <scope>NUCLEOTIDE SEQUENCE [LARGE SCALE GENOMIC DNA]</scope>
    <source>
        <strain evidence="3 4">CECT 7691</strain>
    </source>
</reference>
<keyword evidence="4" id="KW-1185">Reference proteome</keyword>
<sequence length="306" mass="33111">MADLYNRLGITRDASPAQVKAAYRRLAKELHPDRNPGDQIVGERFKEVSAAYHILADETLRARYDRGEIDENGQQRVVRPGPGPGAAGGQGGARRGRGFFDFEPDESGDIFADLFGGFRRPGARQAPPTRGGDKKYALKVDFLDAARGAKKRLRLADGRQIDVSIPAGITEGQQIRLKGQGEQGAGGAGDALIEVSIREHPLFRRDGNDLRIEVPVTLPEAVLGARIKVPTTTGQVTLTVPEGSNSGTTLRLKGKGIANAKTGQTGDQYVTLKIVLPEKPDPELKKWVSRWAAGKGYSVRDDIDKL</sequence>
<dbReference type="InterPro" id="IPR002939">
    <property type="entry name" value="DnaJ_C"/>
</dbReference>